<feature type="transmembrane region" description="Helical" evidence="1">
    <location>
        <begin position="261"/>
        <end position="282"/>
    </location>
</feature>
<evidence type="ECO:0000313" key="2">
    <source>
        <dbReference type="EMBL" id="MBB3207507.1"/>
    </source>
</evidence>
<keyword evidence="1" id="KW-0812">Transmembrane</keyword>
<proteinExistence type="predicted"/>
<comment type="caution">
    <text evidence="2">The sequence shown here is derived from an EMBL/GenBank/DDBJ whole genome shotgun (WGS) entry which is preliminary data.</text>
</comment>
<dbReference type="Proteomes" id="UP000536179">
    <property type="component" value="Unassembled WGS sequence"/>
</dbReference>
<evidence type="ECO:0000256" key="1">
    <source>
        <dbReference type="SAM" id="Phobius"/>
    </source>
</evidence>
<feature type="transmembrane region" description="Helical" evidence="1">
    <location>
        <begin position="222"/>
        <end position="249"/>
    </location>
</feature>
<protein>
    <recommendedName>
        <fullName evidence="4">Glycosyltransferase RgtA/B/C/D-like domain-containing protein</fullName>
    </recommendedName>
</protein>
<evidence type="ECO:0008006" key="4">
    <source>
        <dbReference type="Google" id="ProtNLM"/>
    </source>
</evidence>
<sequence length="544" mass="60854">MRKHDVPREKRIRMHMVLIAVSLALVAGRIAVVVNPEGDSAFLSANDRSRWVSVAALVEKNTFAIDDLITIRGARGHRLWDTIDKVRHVGVDGRLHYYSSKPTLLTTMVAGVYWVVHQTTGLSMTEHPIYVPRLLLLMINLPVMALFLITMVMSIEWSSASDFAKRMAVTAGCFGTMLTPFAISLNNHLFAAAATSLTLYIYLHASEKVHDSFAGLTYRPRFWPWAIAGGSAAFAVACELPALSMFVLWGALFGILIPRSIPGFLIGAAVVAVGIFGTNHWAHQSWRTPYAHRGVGESVEEFDWNAESGSDAVESLRVRARELSTFAKAESIQIRALQAGGYEIIDESSENGTLRQRQWKVQSQANSKSASAWEIAKWDDWYDYPGSYWRTGKRRGVDLGEASRGVYAFNATLGTYGIFSLTPIWLLMPLGLIYKCFNGPFDRRLLAIAILVATVVCFAFYIARPEIDRNYGGVSVCFRWMLWFAPLWIYAIIPELNEMSESRGGRFFAVALLVASVFSVSTSLDSPWQSPWLYRFASFLDWLN</sequence>
<feature type="transmembrane region" description="Helical" evidence="1">
    <location>
        <begin position="470"/>
        <end position="493"/>
    </location>
</feature>
<dbReference type="AlphaFoldDB" id="A0A7W5E0D5"/>
<organism evidence="2 3">
    <name type="scientific">Aporhodopirellula rubra</name>
    <dbReference type="NCBI Taxonomy" id="980271"/>
    <lineage>
        <taxon>Bacteria</taxon>
        <taxon>Pseudomonadati</taxon>
        <taxon>Planctomycetota</taxon>
        <taxon>Planctomycetia</taxon>
        <taxon>Pirellulales</taxon>
        <taxon>Pirellulaceae</taxon>
        <taxon>Aporhodopirellula</taxon>
    </lineage>
</organism>
<dbReference type="EMBL" id="JACHXU010000011">
    <property type="protein sequence ID" value="MBB3207507.1"/>
    <property type="molecule type" value="Genomic_DNA"/>
</dbReference>
<name>A0A7W5E0D5_9BACT</name>
<keyword evidence="3" id="KW-1185">Reference proteome</keyword>
<keyword evidence="1" id="KW-1133">Transmembrane helix</keyword>
<feature type="transmembrane region" description="Helical" evidence="1">
    <location>
        <begin position="178"/>
        <end position="202"/>
    </location>
</feature>
<feature type="transmembrane region" description="Helical" evidence="1">
    <location>
        <begin position="413"/>
        <end position="433"/>
    </location>
</feature>
<evidence type="ECO:0000313" key="3">
    <source>
        <dbReference type="Proteomes" id="UP000536179"/>
    </source>
</evidence>
<reference evidence="2 3" key="1">
    <citation type="submission" date="2020-08" db="EMBL/GenBank/DDBJ databases">
        <title>Genomic Encyclopedia of Type Strains, Phase III (KMG-III): the genomes of soil and plant-associated and newly described type strains.</title>
        <authorList>
            <person name="Whitman W."/>
        </authorList>
    </citation>
    <scope>NUCLEOTIDE SEQUENCE [LARGE SCALE GENOMIC DNA]</scope>
    <source>
        <strain evidence="2 3">CECT 8075</strain>
    </source>
</reference>
<feature type="transmembrane region" description="Helical" evidence="1">
    <location>
        <begin position="445"/>
        <end position="464"/>
    </location>
</feature>
<feature type="transmembrane region" description="Helical" evidence="1">
    <location>
        <begin position="505"/>
        <end position="524"/>
    </location>
</feature>
<dbReference type="RefSeq" id="WP_184305845.1">
    <property type="nucleotide sequence ID" value="NZ_JACHXU010000011.1"/>
</dbReference>
<feature type="transmembrane region" description="Helical" evidence="1">
    <location>
        <begin position="134"/>
        <end position="157"/>
    </location>
</feature>
<feature type="transmembrane region" description="Helical" evidence="1">
    <location>
        <begin position="12"/>
        <end position="34"/>
    </location>
</feature>
<keyword evidence="1" id="KW-0472">Membrane</keyword>
<gene>
    <name evidence="2" type="ORF">FHS27_003332</name>
</gene>
<accession>A0A7W5E0D5</accession>